<gene>
    <name evidence="1" type="ORF">Mgrana_01287</name>
</gene>
<organism evidence="1 2">
    <name type="scientific">Meiothermus granaticius NBRC 107808</name>
    <dbReference type="NCBI Taxonomy" id="1227551"/>
    <lineage>
        <taxon>Bacteria</taxon>
        <taxon>Thermotogati</taxon>
        <taxon>Deinococcota</taxon>
        <taxon>Deinococci</taxon>
        <taxon>Thermales</taxon>
        <taxon>Thermaceae</taxon>
        <taxon>Meiothermus</taxon>
    </lineage>
</organism>
<protein>
    <submittedName>
        <fullName evidence="1">Uncharacterized protein</fullName>
    </submittedName>
</protein>
<sequence>MKNFISTAQSNPTLLSEAASLADTYWQSFQRDTKAGRAFTEAGPKVILPARVLAINLFNTLDETLGAMVSNLVLYGIGKSWGSFNADHFKEWAARHKLEGGALRYGALFFPTQVGLAPRFDLVELEHEGVSTLVVRVNNSVLSEIRHKNGLDTEPAHWLISGWLAGCMGTELGIALEGRAIPNSGETTYHVLLAPAEKIGQINLGDEIWLKAFDLHPSISVQM</sequence>
<dbReference type="SUPFAM" id="SSF111126">
    <property type="entry name" value="Ligand-binding domain in the NO signalling and Golgi transport"/>
    <property type="match status" value="1"/>
</dbReference>
<accession>A0A399FBV1</accession>
<proteinExistence type="predicted"/>
<comment type="caution">
    <text evidence="1">The sequence shown here is derived from an EMBL/GenBank/DDBJ whole genome shotgun (WGS) entry which is preliminary data.</text>
</comment>
<evidence type="ECO:0000313" key="2">
    <source>
        <dbReference type="Proteomes" id="UP000266178"/>
    </source>
</evidence>
<dbReference type="Proteomes" id="UP000266178">
    <property type="component" value="Unassembled WGS sequence"/>
</dbReference>
<reference evidence="1 2" key="1">
    <citation type="submission" date="2018-08" db="EMBL/GenBank/DDBJ databases">
        <title>Meiothermus granaticius genome AF-68 sequencing project.</title>
        <authorList>
            <person name="Da Costa M.S."/>
            <person name="Albuquerque L."/>
            <person name="Raposo P."/>
            <person name="Froufe H.J.C."/>
            <person name="Barroso C.S."/>
            <person name="Egas C."/>
        </authorList>
    </citation>
    <scope>NUCLEOTIDE SEQUENCE [LARGE SCALE GENOMIC DNA]</scope>
    <source>
        <strain evidence="1 2">AF-68</strain>
    </source>
</reference>
<keyword evidence="2" id="KW-1185">Reference proteome</keyword>
<evidence type="ECO:0000313" key="1">
    <source>
        <dbReference type="EMBL" id="RIH92749.1"/>
    </source>
</evidence>
<name>A0A399FBV1_9DEIN</name>
<dbReference type="RefSeq" id="WP_119356791.1">
    <property type="nucleotide sequence ID" value="NZ_BJXM01000010.1"/>
</dbReference>
<dbReference type="InterPro" id="IPR024096">
    <property type="entry name" value="NO_sig/Golgi_transp_ligand-bd"/>
</dbReference>
<dbReference type="AlphaFoldDB" id="A0A399FBV1"/>
<dbReference type="EMBL" id="QWLB01000014">
    <property type="protein sequence ID" value="RIH92749.1"/>
    <property type="molecule type" value="Genomic_DNA"/>
</dbReference>